<dbReference type="AlphaFoldDB" id="A0A498CTM1"/>
<dbReference type="EMBL" id="RCHT01000002">
    <property type="protein sequence ID" value="RLL13838.1"/>
    <property type="molecule type" value="Genomic_DNA"/>
</dbReference>
<dbReference type="PANTHER" id="PTHR30204:SF69">
    <property type="entry name" value="MERR-FAMILY TRANSCRIPTIONAL REGULATOR"/>
    <property type="match status" value="1"/>
</dbReference>
<dbReference type="GO" id="GO:0003677">
    <property type="term" value="F:DNA binding"/>
    <property type="evidence" value="ECO:0007669"/>
    <property type="project" value="UniProtKB-KW"/>
</dbReference>
<dbReference type="RefSeq" id="WP_121586058.1">
    <property type="nucleotide sequence ID" value="NZ_RCHT01000002.1"/>
</dbReference>
<dbReference type="InterPro" id="IPR000551">
    <property type="entry name" value="MerR-type_HTH_dom"/>
</dbReference>
<dbReference type="SUPFAM" id="SSF46955">
    <property type="entry name" value="Putative DNA-binding domain"/>
    <property type="match status" value="1"/>
</dbReference>
<evidence type="ECO:0000313" key="6">
    <source>
        <dbReference type="EMBL" id="RLL13838.1"/>
    </source>
</evidence>
<dbReference type="Pfam" id="PF13411">
    <property type="entry name" value="MerR_1"/>
    <property type="match status" value="1"/>
</dbReference>
<proteinExistence type="predicted"/>
<evidence type="ECO:0000256" key="4">
    <source>
        <dbReference type="ARBA" id="ARBA00023163"/>
    </source>
</evidence>
<keyword evidence="7" id="KW-1185">Reference proteome</keyword>
<keyword evidence="4" id="KW-0804">Transcription</keyword>
<feature type="domain" description="HTH merR-type" evidence="5">
    <location>
        <begin position="4"/>
        <end position="74"/>
    </location>
</feature>
<comment type="caution">
    <text evidence="6">The sequence shown here is derived from an EMBL/GenBank/DDBJ whole genome shotgun (WGS) entry which is preliminary data.</text>
</comment>
<evidence type="ECO:0000313" key="7">
    <source>
        <dbReference type="Proteomes" id="UP000276301"/>
    </source>
</evidence>
<dbReference type="CDD" id="cd01107">
    <property type="entry name" value="HTH_BmrR"/>
    <property type="match status" value="1"/>
</dbReference>
<evidence type="ECO:0000259" key="5">
    <source>
        <dbReference type="PROSITE" id="PS50937"/>
    </source>
</evidence>
<dbReference type="PROSITE" id="PS50937">
    <property type="entry name" value="HTH_MERR_2"/>
    <property type="match status" value="1"/>
</dbReference>
<organism evidence="6 7">
    <name type="scientific">Anaerotruncus massiliensis</name>
    <name type="common">ex Liu et al. 2021</name>
    <dbReference type="NCBI Taxonomy" id="2321404"/>
    <lineage>
        <taxon>Bacteria</taxon>
        <taxon>Bacillati</taxon>
        <taxon>Bacillota</taxon>
        <taxon>Clostridia</taxon>
        <taxon>Eubacteriales</taxon>
        <taxon>Oscillospiraceae</taxon>
        <taxon>Anaerotruncus</taxon>
    </lineage>
</organism>
<dbReference type="SMART" id="SM00422">
    <property type="entry name" value="HTH_MERR"/>
    <property type="match status" value="1"/>
</dbReference>
<dbReference type="InterPro" id="IPR047057">
    <property type="entry name" value="MerR_fam"/>
</dbReference>
<evidence type="ECO:0000256" key="2">
    <source>
        <dbReference type="ARBA" id="ARBA00023015"/>
    </source>
</evidence>
<accession>A0A498CTM1</accession>
<evidence type="ECO:0000256" key="1">
    <source>
        <dbReference type="ARBA" id="ARBA00022491"/>
    </source>
</evidence>
<keyword evidence="3" id="KW-0238">DNA-binding</keyword>
<keyword evidence="2" id="KW-0805">Transcription regulation</keyword>
<gene>
    <name evidence="6" type="ORF">D4A47_02820</name>
</gene>
<reference evidence="6 7" key="1">
    <citation type="submission" date="2018-10" db="EMBL/GenBank/DDBJ databases">
        <title>Anaerotruncus faecis sp. nov., isolated from human feces.</title>
        <authorList>
            <person name="Wang Y.-J."/>
        </authorList>
    </citation>
    <scope>NUCLEOTIDE SEQUENCE [LARGE SCALE GENOMIC DNA]</scope>
    <source>
        <strain evidence="6 7">22A2-44</strain>
    </source>
</reference>
<dbReference type="PANTHER" id="PTHR30204">
    <property type="entry name" value="REDOX-CYCLING DRUG-SENSING TRANSCRIPTIONAL ACTIVATOR SOXR"/>
    <property type="match status" value="1"/>
</dbReference>
<keyword evidence="1" id="KW-0678">Repressor</keyword>
<protein>
    <submittedName>
        <fullName evidence="6">MerR family transcriptional regulator</fullName>
    </submittedName>
</protein>
<name>A0A498CTM1_9FIRM</name>
<evidence type="ECO:0000256" key="3">
    <source>
        <dbReference type="ARBA" id="ARBA00023125"/>
    </source>
</evidence>
<sequence length="265" mass="31426">MKELYTIGETAALMGITTRTLRYYNSMGLISPSYTDPDTGYRYYSFKQFHYIDRIKYLQSFGLSLESIKEVILSGSVETLLSHLNEQREKQRRAIEESEKILRDIEWYIEYFTYGASGRPPEEFYRIHLEERYILNTPCFAGEPVDEKAVRLAALKSRKQEERLAYRRQYGFLMDFDAMLEGRFLEAGYFVYLREKPAVLSPGIRSLPAGEYLCFRSRIFLDDIDTHRIRDYIREPPPHTLVIANEYEDNLKEYERAEYEIQILL</sequence>
<dbReference type="InterPro" id="IPR009061">
    <property type="entry name" value="DNA-bd_dom_put_sf"/>
</dbReference>
<dbReference type="Proteomes" id="UP000276301">
    <property type="component" value="Unassembled WGS sequence"/>
</dbReference>
<dbReference type="Gene3D" id="1.10.1660.10">
    <property type="match status" value="1"/>
</dbReference>
<dbReference type="GO" id="GO:0003700">
    <property type="term" value="F:DNA-binding transcription factor activity"/>
    <property type="evidence" value="ECO:0007669"/>
    <property type="project" value="InterPro"/>
</dbReference>